<dbReference type="SUPFAM" id="SSF55331">
    <property type="entry name" value="Tautomerase/MIF"/>
    <property type="match status" value="1"/>
</dbReference>
<keyword evidence="2" id="KW-1185">Reference proteome</keyword>
<gene>
    <name evidence="1" type="primary">hpcD</name>
    <name evidence="1" type="ORF">OCH7691_03324</name>
</gene>
<organism evidence="1 2">
    <name type="scientific">Oceanibacterium hippocampi</name>
    <dbReference type="NCBI Taxonomy" id="745714"/>
    <lineage>
        <taxon>Bacteria</taxon>
        <taxon>Pseudomonadati</taxon>
        <taxon>Pseudomonadota</taxon>
        <taxon>Alphaproteobacteria</taxon>
        <taxon>Sneathiellales</taxon>
        <taxon>Sneathiellaceae</taxon>
        <taxon>Oceanibacterium</taxon>
    </lineage>
</organism>
<dbReference type="GO" id="GO:0008704">
    <property type="term" value="F:5-carboxymethyl-2-hydroxymuconate delta-isomerase activity"/>
    <property type="evidence" value="ECO:0007669"/>
    <property type="project" value="UniProtKB-EC"/>
</dbReference>
<dbReference type="AlphaFoldDB" id="A0A1Y5TUX7"/>
<dbReference type="EMBL" id="FWFR01000003">
    <property type="protein sequence ID" value="SLN70811.1"/>
    <property type="molecule type" value="Genomic_DNA"/>
</dbReference>
<proteinExistence type="predicted"/>
<dbReference type="CDD" id="cd00580">
    <property type="entry name" value="CHMI"/>
    <property type="match status" value="1"/>
</dbReference>
<dbReference type="InParanoid" id="A0A1Y5TUX7"/>
<reference evidence="1 2" key="1">
    <citation type="submission" date="2017-03" db="EMBL/GenBank/DDBJ databases">
        <authorList>
            <person name="Afonso C.L."/>
            <person name="Miller P.J."/>
            <person name="Scott M.A."/>
            <person name="Spackman E."/>
            <person name="Goraichik I."/>
            <person name="Dimitrov K.M."/>
            <person name="Suarez D.L."/>
            <person name="Swayne D.E."/>
        </authorList>
    </citation>
    <scope>NUCLEOTIDE SEQUENCE [LARGE SCALE GENOMIC DNA]</scope>
    <source>
        <strain evidence="1 2">CECT 7691</strain>
    </source>
</reference>
<keyword evidence="1" id="KW-0413">Isomerase</keyword>
<dbReference type="Gene3D" id="3.30.429.10">
    <property type="entry name" value="Macrophage Migration Inhibitory Factor"/>
    <property type="match status" value="1"/>
</dbReference>
<dbReference type="RefSeq" id="WP_085884679.1">
    <property type="nucleotide sequence ID" value="NZ_FWFR01000003.1"/>
</dbReference>
<accession>A0A1Y5TUX7</accession>
<dbReference type="PANTHER" id="PTHR37950">
    <property type="entry name" value="4-HYDROXYPHENYLACETATE CATABOLISM PROTEIN"/>
    <property type="match status" value="1"/>
</dbReference>
<dbReference type="EC" id="5.3.3.10" evidence="1"/>
<dbReference type="InterPro" id="IPR014347">
    <property type="entry name" value="Tautomerase/MIF_sf"/>
</dbReference>
<dbReference type="OrthoDB" id="9814215at2"/>
<evidence type="ECO:0000313" key="2">
    <source>
        <dbReference type="Proteomes" id="UP000193200"/>
    </source>
</evidence>
<sequence length="129" mass="14330">MPHFILEYTDNLQPDARIPELLAKVTAVLIAQGGAFPVGGIRARAIELRDYVIADGAEDDAFVHAQLKIGAGRSEAVKKQACDALFEVMKAHFADLFAKRYLALSLELSEFSEGGTYKQNNIHRRFPRK</sequence>
<dbReference type="InterPro" id="IPR004220">
    <property type="entry name" value="5-COMe_2-OHmuconate_Isoase"/>
</dbReference>
<protein>
    <submittedName>
        <fullName evidence="1">5-carboxymethyl-2-hydroxymuconate Delta-isomerase</fullName>
        <ecNumber evidence="1">5.3.3.10</ecNumber>
    </submittedName>
</protein>
<dbReference type="Proteomes" id="UP000193200">
    <property type="component" value="Unassembled WGS sequence"/>
</dbReference>
<dbReference type="Pfam" id="PF02962">
    <property type="entry name" value="CHMI"/>
    <property type="match status" value="1"/>
</dbReference>
<dbReference type="PANTHER" id="PTHR37950:SF1">
    <property type="entry name" value="4-HYDROXYPHENYLACETATE CATABOLISM PROTEIN"/>
    <property type="match status" value="1"/>
</dbReference>
<name>A0A1Y5TUX7_9PROT</name>
<evidence type="ECO:0000313" key="1">
    <source>
        <dbReference type="EMBL" id="SLN70811.1"/>
    </source>
</evidence>